<evidence type="ECO:0000256" key="2">
    <source>
        <dbReference type="ARBA" id="ARBA00022723"/>
    </source>
</evidence>
<feature type="domain" description="MPN" evidence="6">
    <location>
        <begin position="1"/>
        <end position="137"/>
    </location>
</feature>
<keyword evidence="8" id="KW-1185">Reference proteome</keyword>
<evidence type="ECO:0000256" key="4">
    <source>
        <dbReference type="ARBA" id="ARBA00022833"/>
    </source>
</evidence>
<dbReference type="RefSeq" id="WP_327616441.1">
    <property type="nucleotide sequence ID" value="NZ_JAYWTM010000001.1"/>
</dbReference>
<dbReference type="CDD" id="cd08070">
    <property type="entry name" value="MPN_like"/>
    <property type="match status" value="1"/>
</dbReference>
<dbReference type="SMART" id="SM00232">
    <property type="entry name" value="JAB_MPN"/>
    <property type="match status" value="1"/>
</dbReference>
<dbReference type="EMBL" id="JAYWTM010000001">
    <property type="protein sequence ID" value="MEC5341232.1"/>
    <property type="molecule type" value="Genomic_DNA"/>
</dbReference>
<keyword evidence="1" id="KW-0645">Protease</keyword>
<evidence type="ECO:0000256" key="1">
    <source>
        <dbReference type="ARBA" id="ARBA00022670"/>
    </source>
</evidence>
<keyword evidence="4" id="KW-0862">Zinc</keyword>
<name>A0ABU6JKN1_9GAMM</name>
<proteinExistence type="predicted"/>
<comment type="caution">
    <text evidence="7">The sequence shown here is derived from an EMBL/GenBank/DDBJ whole genome shotgun (WGS) entry which is preliminary data.</text>
</comment>
<evidence type="ECO:0000313" key="8">
    <source>
        <dbReference type="Proteomes" id="UP001309705"/>
    </source>
</evidence>
<dbReference type="PROSITE" id="PS50249">
    <property type="entry name" value="MPN"/>
    <property type="match status" value="1"/>
</dbReference>
<keyword evidence="3" id="KW-0378">Hydrolase</keyword>
<sequence>MIRLTKDIEQAIRKEGERTYPNECCGVLLGAGDAQGVTAVARILPIDNAREEEEQYHRFVITADDFLRAEGIARRHALDVVGFYHSHPDHPAVPSEYDRTHALPFYSYIIVAVSERVAGAFTSWRLSADSKQFSQEDVDII</sequence>
<dbReference type="PANTHER" id="PTHR34858:SF1">
    <property type="entry name" value="CYSO-CYSTEINE PEPTIDASE"/>
    <property type="match status" value="1"/>
</dbReference>
<dbReference type="PANTHER" id="PTHR34858">
    <property type="entry name" value="CYSO-CYSTEINE PEPTIDASE"/>
    <property type="match status" value="1"/>
</dbReference>
<dbReference type="InterPro" id="IPR037518">
    <property type="entry name" value="MPN"/>
</dbReference>
<dbReference type="SUPFAM" id="SSF102712">
    <property type="entry name" value="JAB1/MPN domain"/>
    <property type="match status" value="1"/>
</dbReference>
<dbReference type="InterPro" id="IPR028090">
    <property type="entry name" value="JAB_dom_prok"/>
</dbReference>
<evidence type="ECO:0000256" key="3">
    <source>
        <dbReference type="ARBA" id="ARBA00022801"/>
    </source>
</evidence>
<evidence type="ECO:0000256" key="5">
    <source>
        <dbReference type="ARBA" id="ARBA00023049"/>
    </source>
</evidence>
<dbReference type="Gene3D" id="3.40.140.10">
    <property type="entry name" value="Cytidine Deaminase, domain 2"/>
    <property type="match status" value="1"/>
</dbReference>
<gene>
    <name evidence="7" type="ORF">VSX58_01225</name>
</gene>
<dbReference type="Proteomes" id="UP001309705">
    <property type="component" value="Unassembled WGS sequence"/>
</dbReference>
<evidence type="ECO:0000259" key="6">
    <source>
        <dbReference type="PROSITE" id="PS50249"/>
    </source>
</evidence>
<organism evidence="7 8">
    <name type="scientific">Brenneria populi</name>
    <dbReference type="NCBI Taxonomy" id="1505588"/>
    <lineage>
        <taxon>Bacteria</taxon>
        <taxon>Pseudomonadati</taxon>
        <taxon>Pseudomonadota</taxon>
        <taxon>Gammaproteobacteria</taxon>
        <taxon>Enterobacterales</taxon>
        <taxon>Pectobacteriaceae</taxon>
        <taxon>Brenneria</taxon>
    </lineage>
</organism>
<keyword evidence="5" id="KW-0482">Metalloprotease</keyword>
<accession>A0ABU6JKN1</accession>
<reference evidence="7 8" key="1">
    <citation type="journal article" date="2017" name="Int. J. Syst. Evol. Microbiol.">
        <title>Brenneria populi subsp. brevivirga subsp. nov. isolated from symptomatic bark of Populus x euramericana canker, and description of Brenneria populi subsp. populi subsp. nov.</title>
        <authorList>
            <person name="Zheng M.H."/>
            <person name="Piao C.G."/>
            <person name="Xue H."/>
            <person name="Guo M.W."/>
            <person name="Li Y."/>
        </authorList>
    </citation>
    <scope>NUCLEOTIDE SEQUENCE [LARGE SCALE GENOMIC DNA]</scope>
    <source>
        <strain evidence="7 8">D9-5</strain>
    </source>
</reference>
<dbReference type="InterPro" id="IPR000555">
    <property type="entry name" value="JAMM/MPN+_dom"/>
</dbReference>
<dbReference type="InterPro" id="IPR051929">
    <property type="entry name" value="VirAsm_ModProt"/>
</dbReference>
<protein>
    <submittedName>
        <fullName evidence="7">M67 family metallopeptidase</fullName>
    </submittedName>
</protein>
<evidence type="ECO:0000313" key="7">
    <source>
        <dbReference type="EMBL" id="MEC5341232.1"/>
    </source>
</evidence>
<dbReference type="Pfam" id="PF14464">
    <property type="entry name" value="Prok-JAB"/>
    <property type="match status" value="1"/>
</dbReference>
<keyword evidence="2" id="KW-0479">Metal-binding</keyword>